<sequence length="345" mass="38703">MGYVFRECLLAPYNFGIPNDRLRYFLMARLRSSFDISTSATPTTQDNTDPKPVKFDPETEIIYTSWPLPAFVEDPRKNHQQHTFIIPELQKFMDENEKDGKDYHLSRQLILERPNFRFDILQPSSTRSACFTKAYGSHHVAGGGSLLQTQKMDQQEYDYSNSESIADLGLRFLTPTEVARIHVFPLDEKHGSHDPFESTSTTDNIESGSPSGHSSGDSLTTVRPFNPRLAQGPEGPFLRFPDKLKALQRYKLLGNSLNVWVVAELLRGVLFADHPGTPRLEYQLADDSDNESNTAKSAAGSSNNAESSNGGKHDITKSEEGVSDKTQDDLQEDESAREAKRARVD</sequence>
<gene>
    <name evidence="5" type="primary">TRDMT1_1</name>
    <name evidence="5" type="ORF">KI688_003920</name>
</gene>
<dbReference type="InterPro" id="IPR050750">
    <property type="entry name" value="C5-MTase"/>
</dbReference>
<dbReference type="OrthoDB" id="414133at2759"/>
<feature type="region of interest" description="Disordered" evidence="4">
    <location>
        <begin position="284"/>
        <end position="345"/>
    </location>
</feature>
<dbReference type="PANTHER" id="PTHR46098:SF1">
    <property type="entry name" value="TRNA (CYTOSINE(38)-C(5))-METHYLTRANSFERASE"/>
    <property type="match status" value="1"/>
</dbReference>
<evidence type="ECO:0000313" key="5">
    <source>
        <dbReference type="EMBL" id="KAG9063808.1"/>
    </source>
</evidence>
<evidence type="ECO:0000256" key="3">
    <source>
        <dbReference type="ARBA" id="ARBA00022691"/>
    </source>
</evidence>
<dbReference type="EMBL" id="JAHRHY010000015">
    <property type="protein sequence ID" value="KAG9063808.1"/>
    <property type="molecule type" value="Genomic_DNA"/>
</dbReference>
<reference evidence="5" key="1">
    <citation type="submission" date="2021-06" db="EMBL/GenBank/DDBJ databases">
        <title>Genome Sequence of Mortierella hyaline Strain SCG-10, a Cold-Adapted, Nitrate-Reducing Fungus Isolated from Soil in Minnesota, USA.</title>
        <authorList>
            <person name="Aldossari N."/>
        </authorList>
    </citation>
    <scope>NUCLEOTIDE SEQUENCE</scope>
    <source>
        <strain evidence="5">SCG-10</strain>
    </source>
</reference>
<accession>A0A9P7XPE2</accession>
<dbReference type="PANTHER" id="PTHR46098">
    <property type="entry name" value="TRNA (CYTOSINE(38)-C(5))-METHYLTRANSFERASE"/>
    <property type="match status" value="1"/>
</dbReference>
<dbReference type="Pfam" id="PF00145">
    <property type="entry name" value="DNA_methylase"/>
    <property type="match status" value="1"/>
</dbReference>
<feature type="compositionally biased region" description="Low complexity" evidence="4">
    <location>
        <begin position="207"/>
        <end position="218"/>
    </location>
</feature>
<keyword evidence="6" id="KW-1185">Reference proteome</keyword>
<evidence type="ECO:0000256" key="1">
    <source>
        <dbReference type="ARBA" id="ARBA00022603"/>
    </source>
</evidence>
<feature type="compositionally biased region" description="Low complexity" evidence="4">
    <location>
        <begin position="292"/>
        <end position="310"/>
    </location>
</feature>
<feature type="compositionally biased region" description="Basic and acidic residues" evidence="4">
    <location>
        <begin position="311"/>
        <end position="345"/>
    </location>
</feature>
<organism evidence="5 6">
    <name type="scientific">Linnemannia hyalina</name>
    <dbReference type="NCBI Taxonomy" id="64524"/>
    <lineage>
        <taxon>Eukaryota</taxon>
        <taxon>Fungi</taxon>
        <taxon>Fungi incertae sedis</taxon>
        <taxon>Mucoromycota</taxon>
        <taxon>Mortierellomycotina</taxon>
        <taxon>Mortierellomycetes</taxon>
        <taxon>Mortierellales</taxon>
        <taxon>Mortierellaceae</taxon>
        <taxon>Linnemannia</taxon>
    </lineage>
</organism>
<protein>
    <submittedName>
        <fullName evidence="5">tRNA (Cytosine-5-)-methyltransferase</fullName>
    </submittedName>
</protein>
<name>A0A9P7XPE2_9FUNG</name>
<dbReference type="InterPro" id="IPR001525">
    <property type="entry name" value="C5_MeTfrase"/>
</dbReference>
<evidence type="ECO:0000313" key="6">
    <source>
        <dbReference type="Proteomes" id="UP000707451"/>
    </source>
</evidence>
<comment type="caution">
    <text evidence="5">The sequence shown here is derived from an EMBL/GenBank/DDBJ whole genome shotgun (WGS) entry which is preliminary data.</text>
</comment>
<dbReference type="AlphaFoldDB" id="A0A9P7XPE2"/>
<proteinExistence type="predicted"/>
<dbReference type="GO" id="GO:0005634">
    <property type="term" value="C:nucleus"/>
    <property type="evidence" value="ECO:0007669"/>
    <property type="project" value="TreeGrafter"/>
</dbReference>
<dbReference type="GO" id="GO:0008168">
    <property type="term" value="F:methyltransferase activity"/>
    <property type="evidence" value="ECO:0007669"/>
    <property type="project" value="UniProtKB-KW"/>
</dbReference>
<dbReference type="Proteomes" id="UP000707451">
    <property type="component" value="Unassembled WGS sequence"/>
</dbReference>
<dbReference type="Gene3D" id="3.90.120.10">
    <property type="entry name" value="DNA Methylase, subunit A, domain 2"/>
    <property type="match status" value="1"/>
</dbReference>
<evidence type="ECO:0000256" key="2">
    <source>
        <dbReference type="ARBA" id="ARBA00022679"/>
    </source>
</evidence>
<feature type="compositionally biased region" description="Polar residues" evidence="4">
    <location>
        <begin position="197"/>
        <end position="206"/>
    </location>
</feature>
<dbReference type="InterPro" id="IPR029063">
    <property type="entry name" value="SAM-dependent_MTases_sf"/>
</dbReference>
<keyword evidence="3" id="KW-0949">S-adenosyl-L-methionine</keyword>
<feature type="region of interest" description="Disordered" evidence="4">
    <location>
        <begin position="190"/>
        <end position="238"/>
    </location>
</feature>
<evidence type="ECO:0000256" key="4">
    <source>
        <dbReference type="SAM" id="MobiDB-lite"/>
    </source>
</evidence>
<keyword evidence="1" id="KW-0489">Methyltransferase</keyword>
<dbReference type="GO" id="GO:0032259">
    <property type="term" value="P:methylation"/>
    <property type="evidence" value="ECO:0007669"/>
    <property type="project" value="UniProtKB-KW"/>
</dbReference>
<keyword evidence="2" id="KW-0808">Transferase</keyword>
<dbReference type="SUPFAM" id="SSF53335">
    <property type="entry name" value="S-adenosyl-L-methionine-dependent methyltransferases"/>
    <property type="match status" value="1"/>
</dbReference>